<dbReference type="Proteomes" id="UP001164539">
    <property type="component" value="Chromosome 1"/>
</dbReference>
<sequence>MKKARDCLLKTLRRSFLTLQNPTPKKMDPSERYCYNPILRWNPQVEEYFIKAYGAEHFSRISKALTRPSCYSCIRVNTLKTTGDAVIEKLLEIIQNSGSENAVNGVNFNKTDANVDSDVGHYNKVVPGRSDHVVKESLQNGTISKCQIPGLDYVVFVKGSGPHTIDYGYAPDRPPKEVIVSRKCAEAVLRGAQVYVPGVMACSSHVEKGDKVAVSVAIEQPGLDGGWGIGITRGTVIQGLQIDPYHSERSGLYIGQGTTMMSRAGIFRVSQGIAVDMNNRIFQLPSFHDVLEGEIFLQNLPSIVTAHALDPQKGERILDMCAAPGGKTTAIATLMRDEGEVVAADRSHNKVLDIQKLAAELGLKCITTYKLDALKAVCRKNESNYMPNMCSSKDNSCLTAQNSDSMKLHEEKVSSITAEQLNADTNCKASNEKGNERTYVSKADFRKNMRRLRNGPGRNQSLGGRVENSKGFSPNSFDRVLLDAPCSALGLRPRLFAGEETIESLRNHGKYQRRMFDQAVQLVRPGGIIVYSTCTINPGENEALVRYALDTYKFLSLAPQHPRIGGPGLVGRCEFPDGYVEEWLRPGEEEFVQRFDPSSPLDTIGFFIAKFIVGPKDA</sequence>
<protein>
    <submittedName>
        <fullName evidence="1">NOL1/NOP2/sun family protein</fullName>
    </submittedName>
</protein>
<comment type="caution">
    <text evidence="1">The sequence shown here is derived from an EMBL/GenBank/DDBJ whole genome shotgun (WGS) entry which is preliminary data.</text>
</comment>
<gene>
    <name evidence="1" type="ORF">OWV82_001847</name>
</gene>
<dbReference type="EMBL" id="CM051394">
    <property type="protein sequence ID" value="KAJ4728997.1"/>
    <property type="molecule type" value="Genomic_DNA"/>
</dbReference>
<evidence type="ECO:0000313" key="1">
    <source>
        <dbReference type="EMBL" id="KAJ4728997.1"/>
    </source>
</evidence>
<keyword evidence="2" id="KW-1185">Reference proteome</keyword>
<proteinExistence type="predicted"/>
<evidence type="ECO:0000313" key="2">
    <source>
        <dbReference type="Proteomes" id="UP001164539"/>
    </source>
</evidence>
<organism evidence="1 2">
    <name type="scientific">Melia azedarach</name>
    <name type="common">Chinaberry tree</name>
    <dbReference type="NCBI Taxonomy" id="155640"/>
    <lineage>
        <taxon>Eukaryota</taxon>
        <taxon>Viridiplantae</taxon>
        <taxon>Streptophyta</taxon>
        <taxon>Embryophyta</taxon>
        <taxon>Tracheophyta</taxon>
        <taxon>Spermatophyta</taxon>
        <taxon>Magnoliopsida</taxon>
        <taxon>eudicotyledons</taxon>
        <taxon>Gunneridae</taxon>
        <taxon>Pentapetalae</taxon>
        <taxon>rosids</taxon>
        <taxon>malvids</taxon>
        <taxon>Sapindales</taxon>
        <taxon>Meliaceae</taxon>
        <taxon>Melia</taxon>
    </lineage>
</organism>
<name>A0ACC1YZU3_MELAZ</name>
<accession>A0ACC1YZU3</accession>
<reference evidence="1 2" key="1">
    <citation type="journal article" date="2023" name="Science">
        <title>Complex scaffold remodeling in plant triterpene biosynthesis.</title>
        <authorList>
            <person name="De La Pena R."/>
            <person name="Hodgson H."/>
            <person name="Liu J.C."/>
            <person name="Stephenson M.J."/>
            <person name="Martin A.C."/>
            <person name="Owen C."/>
            <person name="Harkess A."/>
            <person name="Leebens-Mack J."/>
            <person name="Jimenez L.E."/>
            <person name="Osbourn A."/>
            <person name="Sattely E.S."/>
        </authorList>
    </citation>
    <scope>NUCLEOTIDE SEQUENCE [LARGE SCALE GENOMIC DNA]</scope>
    <source>
        <strain evidence="2">cv. JPN11</strain>
        <tissue evidence="1">Leaf</tissue>
    </source>
</reference>